<proteinExistence type="predicted"/>
<keyword evidence="2" id="KW-1185">Reference proteome</keyword>
<evidence type="ECO:0000313" key="2">
    <source>
        <dbReference type="Proteomes" id="UP000246991"/>
    </source>
</evidence>
<dbReference type="AlphaFoldDB" id="A0A317STG1"/>
<feature type="non-terminal residue" evidence="1">
    <location>
        <position position="1"/>
    </location>
</feature>
<gene>
    <name evidence="1" type="ORF">C7212DRAFT_177630</name>
</gene>
<dbReference type="EMBL" id="PYWC01000020">
    <property type="protein sequence ID" value="PWW77668.1"/>
    <property type="molecule type" value="Genomic_DNA"/>
</dbReference>
<name>A0A317STG1_9PEZI</name>
<protein>
    <submittedName>
        <fullName evidence="1">Uncharacterized protein</fullName>
    </submittedName>
</protein>
<comment type="caution">
    <text evidence="1">The sequence shown here is derived from an EMBL/GenBank/DDBJ whole genome shotgun (WGS) entry which is preliminary data.</text>
</comment>
<evidence type="ECO:0000313" key="1">
    <source>
        <dbReference type="EMBL" id="PWW77668.1"/>
    </source>
</evidence>
<accession>A0A317STG1</accession>
<reference evidence="1 2" key="1">
    <citation type="submission" date="2018-03" db="EMBL/GenBank/DDBJ databases">
        <title>Genomes of Pezizomycetes fungi and the evolution of truffles.</title>
        <authorList>
            <person name="Murat C."/>
            <person name="Payen T."/>
            <person name="Noel B."/>
            <person name="Kuo A."/>
            <person name="Martin F.M."/>
        </authorList>
    </citation>
    <scope>NUCLEOTIDE SEQUENCE [LARGE SCALE GENOMIC DNA]</scope>
    <source>
        <strain evidence="1">091103-1</strain>
    </source>
</reference>
<dbReference type="OrthoDB" id="2430719at2759"/>
<dbReference type="STRING" id="42249.A0A317STG1"/>
<sequence length="85" mass="10090">KPIPQGFKMLALCKHGYTYGFMFTSWVDKFSDLHRNLYNGPTVFQLIMLLPYLNYRFVLYCDNYFSNIPLFKVLQEYSIAACRIT</sequence>
<organism evidence="1 2">
    <name type="scientific">Tuber magnatum</name>
    <name type="common">white Piedmont truffle</name>
    <dbReference type="NCBI Taxonomy" id="42249"/>
    <lineage>
        <taxon>Eukaryota</taxon>
        <taxon>Fungi</taxon>
        <taxon>Dikarya</taxon>
        <taxon>Ascomycota</taxon>
        <taxon>Pezizomycotina</taxon>
        <taxon>Pezizomycetes</taxon>
        <taxon>Pezizales</taxon>
        <taxon>Tuberaceae</taxon>
        <taxon>Tuber</taxon>
    </lineage>
</organism>
<dbReference type="Proteomes" id="UP000246991">
    <property type="component" value="Unassembled WGS sequence"/>
</dbReference>